<evidence type="ECO:0000313" key="3">
    <source>
        <dbReference type="Proteomes" id="UP000281726"/>
    </source>
</evidence>
<accession>A0A3A9YXG1</accession>
<reference evidence="2 3" key="1">
    <citation type="journal article" date="2004" name="Syst. Appl. Microbiol.">
        <title>Cryptoendolithic actinomycetes from antarctic sandstone rock samples: Micromonospora endolithica sp. nov. and two isolates related to Micromonospora coerulea Jensen 1932.</title>
        <authorList>
            <person name="Hirsch P."/>
            <person name="Mevs U."/>
            <person name="Kroppenstedt R.M."/>
            <person name="Schumann P."/>
            <person name="Stackebrandt E."/>
        </authorList>
    </citation>
    <scope>NUCLEOTIDE SEQUENCE [LARGE SCALE GENOMIC DNA]</scope>
    <source>
        <strain evidence="2 3">JCM 12677</strain>
    </source>
</reference>
<dbReference type="OrthoDB" id="9789552at2"/>
<dbReference type="Proteomes" id="UP000281726">
    <property type="component" value="Unassembled WGS sequence"/>
</dbReference>
<keyword evidence="3" id="KW-1185">Reference proteome</keyword>
<dbReference type="EMBL" id="RBAK01000013">
    <property type="protein sequence ID" value="RKN40570.1"/>
    <property type="molecule type" value="Genomic_DNA"/>
</dbReference>
<feature type="region of interest" description="Disordered" evidence="1">
    <location>
        <begin position="1"/>
        <end position="56"/>
    </location>
</feature>
<organism evidence="2 3">
    <name type="scientific">Micromonospora endolithica</name>
    <dbReference type="NCBI Taxonomy" id="230091"/>
    <lineage>
        <taxon>Bacteria</taxon>
        <taxon>Bacillati</taxon>
        <taxon>Actinomycetota</taxon>
        <taxon>Actinomycetes</taxon>
        <taxon>Micromonosporales</taxon>
        <taxon>Micromonosporaceae</taxon>
        <taxon>Micromonospora</taxon>
    </lineage>
</organism>
<proteinExistence type="predicted"/>
<name>A0A3A9YXG1_9ACTN</name>
<dbReference type="Pfam" id="PF13552">
    <property type="entry name" value="DUF4127"/>
    <property type="match status" value="1"/>
</dbReference>
<comment type="caution">
    <text evidence="2">The sequence shown here is derived from an EMBL/GenBank/DDBJ whole genome shotgun (WGS) entry which is preliminary data.</text>
</comment>
<evidence type="ECO:0000256" key="1">
    <source>
        <dbReference type="SAM" id="MobiDB-lite"/>
    </source>
</evidence>
<sequence>MPAGARRGAAGPGRPRHRRATRRRGRGRPPRAGLRRTGEPGAARRRPDRVCRHRRRPGGGPVIRIALVPLDDRPVCRVLPALVAAVAGAAVATPPAALLPAGRRAGDPDRLADWLRQEPADAAVVALETLGHGGLIASRLHDEPVSTVLTRWAALRDRTGPVYASTVVQRTPDADDAGEEPAYWADHGRALHAYSAALHRALDAPGAVARTDVPADLRRDFLRRRQRNHTLNQVALSLAAEGVLDTLVVGADDTALAAVGTAEWRWLRTWAGWLELGDRAPAHPGADEIGAVLVARALTRAAGHAPRLAVACAEPDGLSRVARYEPVPVGTGIASQAAAAGAVLVDTADAGAVDAADAVLVVHAPQPGEADWATAPPPDTDPGAAARTAALVRDLLTRGRTVALADCALGNGADPRLVADLAADGSLARLAGFAGWNTAGNTLGSALATLVAYQVGRARGTLDVDAARRLLAHRLVDDHVWMSYARPRLRRELGTDPTRHDHVTAADTPAVTARVAALLDERWAALRPVPGLRVAAGSVTLPWQRTYEIDFLLEETGEQS</sequence>
<evidence type="ECO:0000313" key="2">
    <source>
        <dbReference type="EMBL" id="RKN40570.1"/>
    </source>
</evidence>
<gene>
    <name evidence="2" type="ORF">D7223_25855</name>
</gene>
<protein>
    <submittedName>
        <fullName evidence="2">DUF4127 family protein</fullName>
    </submittedName>
</protein>
<dbReference type="InterPro" id="IPR025394">
    <property type="entry name" value="DUF4127"/>
</dbReference>
<dbReference type="AlphaFoldDB" id="A0A3A9YXG1"/>
<feature type="compositionally biased region" description="Basic residues" evidence="1">
    <location>
        <begin position="14"/>
        <end position="29"/>
    </location>
</feature>
<feature type="compositionally biased region" description="Low complexity" evidence="1">
    <location>
        <begin position="1"/>
        <end position="13"/>
    </location>
</feature>
<feature type="compositionally biased region" description="Basic residues" evidence="1">
    <location>
        <begin position="43"/>
        <end position="56"/>
    </location>
</feature>